<proteinExistence type="predicted"/>
<reference evidence="1" key="1">
    <citation type="journal article" date="2014" name="Front. Microbiol.">
        <title>High frequency of phylogenetically diverse reductive dehalogenase-homologous genes in deep subseafloor sedimentary metagenomes.</title>
        <authorList>
            <person name="Kawai M."/>
            <person name="Futagami T."/>
            <person name="Toyoda A."/>
            <person name="Takaki Y."/>
            <person name="Nishi S."/>
            <person name="Hori S."/>
            <person name="Arai W."/>
            <person name="Tsubouchi T."/>
            <person name="Morono Y."/>
            <person name="Uchiyama I."/>
            <person name="Ito T."/>
            <person name="Fujiyama A."/>
            <person name="Inagaki F."/>
            <person name="Takami H."/>
        </authorList>
    </citation>
    <scope>NUCLEOTIDE SEQUENCE</scope>
    <source>
        <strain evidence="1">Expedition CK06-06</strain>
    </source>
</reference>
<accession>X1FLJ2</accession>
<dbReference type="EMBL" id="BART01040909">
    <property type="protein sequence ID" value="GAH21638.1"/>
    <property type="molecule type" value="Genomic_DNA"/>
</dbReference>
<evidence type="ECO:0000313" key="1">
    <source>
        <dbReference type="EMBL" id="GAH21638.1"/>
    </source>
</evidence>
<name>X1FLJ2_9ZZZZ</name>
<evidence type="ECO:0008006" key="2">
    <source>
        <dbReference type="Google" id="ProtNLM"/>
    </source>
</evidence>
<feature type="non-terminal residue" evidence="1">
    <location>
        <position position="74"/>
    </location>
</feature>
<dbReference type="AlphaFoldDB" id="X1FLJ2"/>
<sequence length="74" mass="8287">MFLHRFDSTDYDTYLIKVDINGVVDWTRSWGGGGDEIGVSVALDSSENVYIIGSTTSYGEGYDDLFLLKYNNYG</sequence>
<dbReference type="Pfam" id="PF06739">
    <property type="entry name" value="SBBP"/>
    <property type="match status" value="1"/>
</dbReference>
<protein>
    <recommendedName>
        <fullName evidence="2">Bulb-type lectin domain-containing protein</fullName>
    </recommendedName>
</protein>
<comment type="caution">
    <text evidence="1">The sequence shown here is derived from an EMBL/GenBank/DDBJ whole genome shotgun (WGS) entry which is preliminary data.</text>
</comment>
<gene>
    <name evidence="1" type="ORF">S01H4_66238</name>
</gene>
<organism evidence="1">
    <name type="scientific">marine sediment metagenome</name>
    <dbReference type="NCBI Taxonomy" id="412755"/>
    <lineage>
        <taxon>unclassified sequences</taxon>
        <taxon>metagenomes</taxon>
        <taxon>ecological metagenomes</taxon>
    </lineage>
</organism>
<dbReference type="InterPro" id="IPR010620">
    <property type="entry name" value="SBBP_repeat"/>
</dbReference>